<name>A0ABR2UKT3_9PEZI</name>
<accession>A0ABR2UKT3</accession>
<organism evidence="1 2">
    <name type="scientific">Seiridium unicorne</name>
    <dbReference type="NCBI Taxonomy" id="138068"/>
    <lineage>
        <taxon>Eukaryota</taxon>
        <taxon>Fungi</taxon>
        <taxon>Dikarya</taxon>
        <taxon>Ascomycota</taxon>
        <taxon>Pezizomycotina</taxon>
        <taxon>Sordariomycetes</taxon>
        <taxon>Xylariomycetidae</taxon>
        <taxon>Amphisphaeriales</taxon>
        <taxon>Sporocadaceae</taxon>
        <taxon>Seiridium</taxon>
    </lineage>
</organism>
<reference evidence="1 2" key="1">
    <citation type="journal article" date="2024" name="J. Plant Pathol.">
        <title>Sequence and assembly of the genome of Seiridium unicorne, isolate CBS 538.82, causal agent of cypress canker disease.</title>
        <authorList>
            <person name="Scali E."/>
            <person name="Rocca G.D."/>
            <person name="Danti R."/>
            <person name="Garbelotto M."/>
            <person name="Barberini S."/>
            <person name="Baroncelli R."/>
            <person name="Emiliani G."/>
        </authorList>
    </citation>
    <scope>NUCLEOTIDE SEQUENCE [LARGE SCALE GENOMIC DNA]</scope>
    <source>
        <strain evidence="1 2">BM-138-508</strain>
    </source>
</reference>
<comment type="caution">
    <text evidence="1">The sequence shown here is derived from an EMBL/GenBank/DDBJ whole genome shotgun (WGS) entry which is preliminary data.</text>
</comment>
<evidence type="ECO:0000313" key="1">
    <source>
        <dbReference type="EMBL" id="KAK9414971.1"/>
    </source>
</evidence>
<evidence type="ECO:0000313" key="2">
    <source>
        <dbReference type="Proteomes" id="UP001408356"/>
    </source>
</evidence>
<sequence length="63" mass="6963">MLVAQSIPTYTDDPARPGGLDAADLHRAQRLILIKRHRDAVKVFWSGAFSKPEASVELFSQPS</sequence>
<protein>
    <submittedName>
        <fullName evidence="1">Uncharacterized protein</fullName>
    </submittedName>
</protein>
<dbReference type="EMBL" id="JARVKF010000420">
    <property type="protein sequence ID" value="KAK9414971.1"/>
    <property type="molecule type" value="Genomic_DNA"/>
</dbReference>
<keyword evidence="2" id="KW-1185">Reference proteome</keyword>
<dbReference type="Proteomes" id="UP001408356">
    <property type="component" value="Unassembled WGS sequence"/>
</dbReference>
<gene>
    <name evidence="1" type="ORF">SUNI508_10741</name>
</gene>
<proteinExistence type="predicted"/>